<reference evidence="1" key="1">
    <citation type="submission" date="2019-02" db="EMBL/GenBank/DDBJ databases">
        <authorList>
            <person name="Gruber-Vodicka R. H."/>
            <person name="Seah K. B. B."/>
        </authorList>
    </citation>
    <scope>NUCLEOTIDE SEQUENCE</scope>
    <source>
        <strain evidence="1">BECK_BZ126</strain>
    </source>
</reference>
<proteinExistence type="predicted"/>
<accession>A0A451A844</accession>
<organism evidence="1">
    <name type="scientific">Candidatus Kentrum sp. TC</name>
    <dbReference type="NCBI Taxonomy" id="2126339"/>
    <lineage>
        <taxon>Bacteria</taxon>
        <taxon>Pseudomonadati</taxon>
        <taxon>Pseudomonadota</taxon>
        <taxon>Gammaproteobacteria</taxon>
        <taxon>Candidatus Kentrum</taxon>
    </lineage>
</organism>
<dbReference type="AlphaFoldDB" id="A0A451A844"/>
<name>A0A451A844_9GAMM</name>
<sequence length="102" mass="11882">MRSSKSKLSPPLVNQAFIDYELSNTSGFVGQLPLVGKNICVRVRSTPYWDANRTRKPGNDTKRICFYRMWIPVQEKRLSSESTENHKSEYYQTLFLAICLFQ</sequence>
<gene>
    <name evidence="1" type="ORF">BECKTC1821F_GA0114240_107110</name>
</gene>
<protein>
    <submittedName>
        <fullName evidence="1">Uncharacterized protein</fullName>
    </submittedName>
</protein>
<evidence type="ECO:0000313" key="1">
    <source>
        <dbReference type="EMBL" id="VFK62216.1"/>
    </source>
</evidence>
<dbReference type="EMBL" id="CAADFW010000071">
    <property type="protein sequence ID" value="VFK62216.1"/>
    <property type="molecule type" value="Genomic_DNA"/>
</dbReference>